<comment type="catalytic activity">
    <reaction evidence="4">
        <text>(S)-ureidoglycolate = urea + glyoxylate</text>
        <dbReference type="Rhea" id="RHEA:11304"/>
        <dbReference type="ChEBI" id="CHEBI:16199"/>
        <dbReference type="ChEBI" id="CHEBI:36655"/>
        <dbReference type="ChEBI" id="CHEBI:57296"/>
        <dbReference type="EC" id="4.3.2.3"/>
    </reaction>
</comment>
<evidence type="ECO:0000313" key="6">
    <source>
        <dbReference type="Proteomes" id="UP000295765"/>
    </source>
</evidence>
<feature type="non-terminal residue" evidence="5">
    <location>
        <position position="1"/>
    </location>
</feature>
<keyword evidence="2" id="KW-0659">Purine metabolism</keyword>
<evidence type="ECO:0000256" key="1">
    <source>
        <dbReference type="ARBA" id="ARBA00011738"/>
    </source>
</evidence>
<dbReference type="RefSeq" id="WP_207923028.1">
    <property type="nucleotide sequence ID" value="NZ_SLWY01000036.1"/>
</dbReference>
<evidence type="ECO:0000313" key="5">
    <source>
        <dbReference type="EMBL" id="TCO75997.1"/>
    </source>
</evidence>
<dbReference type="Proteomes" id="UP000295765">
    <property type="component" value="Unassembled WGS sequence"/>
</dbReference>
<dbReference type="Pfam" id="PF04115">
    <property type="entry name" value="Ureidogly_lyase"/>
    <property type="match status" value="1"/>
</dbReference>
<dbReference type="GO" id="GO:0000256">
    <property type="term" value="P:allantoin catabolic process"/>
    <property type="evidence" value="ECO:0007669"/>
    <property type="project" value="InterPro"/>
</dbReference>
<proteinExistence type="predicted"/>
<organism evidence="5 6">
    <name type="scientific">Plasticicumulans lactativorans</name>
    <dbReference type="NCBI Taxonomy" id="1133106"/>
    <lineage>
        <taxon>Bacteria</taxon>
        <taxon>Pseudomonadati</taxon>
        <taxon>Pseudomonadota</taxon>
        <taxon>Gammaproteobacteria</taxon>
        <taxon>Candidatus Competibacteraceae</taxon>
        <taxon>Plasticicumulans</taxon>
    </lineage>
</organism>
<dbReference type="GO" id="GO:0004848">
    <property type="term" value="F:ureidoglycolate hydrolase activity"/>
    <property type="evidence" value="ECO:0007669"/>
    <property type="project" value="InterPro"/>
</dbReference>
<evidence type="ECO:0000256" key="3">
    <source>
        <dbReference type="ARBA" id="ARBA00023239"/>
    </source>
</evidence>
<dbReference type="SUPFAM" id="SSF51182">
    <property type="entry name" value="RmlC-like cupins"/>
    <property type="match status" value="1"/>
</dbReference>
<name>A0A4R2KTA9_9GAMM</name>
<keyword evidence="6" id="KW-1185">Reference proteome</keyword>
<evidence type="ECO:0000256" key="4">
    <source>
        <dbReference type="ARBA" id="ARBA00047684"/>
    </source>
</evidence>
<dbReference type="EMBL" id="SLWY01000036">
    <property type="protein sequence ID" value="TCO75997.1"/>
    <property type="molecule type" value="Genomic_DNA"/>
</dbReference>
<accession>A0A4R2KTA9</accession>
<dbReference type="InterPro" id="IPR007247">
    <property type="entry name" value="Ureidogly_lyase"/>
</dbReference>
<dbReference type="AlphaFoldDB" id="A0A4R2KTA9"/>
<dbReference type="InterPro" id="IPR011051">
    <property type="entry name" value="RmlC_Cupin_sf"/>
</dbReference>
<dbReference type="GO" id="GO:0006144">
    <property type="term" value="P:purine nucleobase metabolic process"/>
    <property type="evidence" value="ECO:0007669"/>
    <property type="project" value="UniProtKB-KW"/>
</dbReference>
<gene>
    <name evidence="5" type="ORF">EV699_1361</name>
</gene>
<protein>
    <submittedName>
        <fullName evidence="5">Ureidoglycolate hydrolase</fullName>
    </submittedName>
</protein>
<sequence length="43" mass="4766">VWHHPLLTLERAADFLVLDRDGPGDNCDEIPLEVEVTLDALPA</sequence>
<evidence type="ECO:0000256" key="2">
    <source>
        <dbReference type="ARBA" id="ARBA00022631"/>
    </source>
</evidence>
<dbReference type="GO" id="GO:0050385">
    <property type="term" value="F:ureidoglycolate lyase activity"/>
    <property type="evidence" value="ECO:0007669"/>
    <property type="project" value="UniProtKB-EC"/>
</dbReference>
<reference evidence="5 6" key="1">
    <citation type="submission" date="2019-03" db="EMBL/GenBank/DDBJ databases">
        <title>Genomic Encyclopedia of Type Strains, Phase IV (KMG-IV): sequencing the most valuable type-strain genomes for metagenomic binning, comparative biology and taxonomic classification.</title>
        <authorList>
            <person name="Goeker M."/>
        </authorList>
    </citation>
    <scope>NUCLEOTIDE SEQUENCE [LARGE SCALE GENOMIC DNA]</scope>
    <source>
        <strain evidence="5 6">DSM 25287</strain>
    </source>
</reference>
<comment type="caution">
    <text evidence="5">The sequence shown here is derived from an EMBL/GenBank/DDBJ whole genome shotgun (WGS) entry which is preliminary data.</text>
</comment>
<dbReference type="InterPro" id="IPR024060">
    <property type="entry name" value="Ureidoglycolate_lyase_dom_sf"/>
</dbReference>
<keyword evidence="5" id="KW-0378">Hydrolase</keyword>
<dbReference type="Gene3D" id="2.60.120.480">
    <property type="entry name" value="Ureidoglycolate hydrolase"/>
    <property type="match status" value="1"/>
</dbReference>
<comment type="subunit">
    <text evidence="1">Homodimer.</text>
</comment>
<keyword evidence="3" id="KW-0456">Lyase</keyword>